<dbReference type="AlphaFoldDB" id="A0A0D6B0Q2"/>
<organism evidence="6 7">
    <name type="scientific">Rhodovulum sulfidophilum</name>
    <name type="common">Rhodobacter sulfidophilus</name>
    <dbReference type="NCBI Taxonomy" id="35806"/>
    <lineage>
        <taxon>Bacteria</taxon>
        <taxon>Pseudomonadati</taxon>
        <taxon>Pseudomonadota</taxon>
        <taxon>Alphaproteobacteria</taxon>
        <taxon>Rhodobacterales</taxon>
        <taxon>Paracoccaceae</taxon>
        <taxon>Rhodovulum</taxon>
    </lineage>
</organism>
<comment type="similarity">
    <text evidence="1 4">Belongs to the prolyl-tRNA editing family. YbaK/EbsC subfamily.</text>
</comment>
<evidence type="ECO:0000259" key="5">
    <source>
        <dbReference type="Pfam" id="PF04073"/>
    </source>
</evidence>
<keyword evidence="3 4" id="KW-0456">Lyase</keyword>
<evidence type="ECO:0000313" key="7">
    <source>
        <dbReference type="Proteomes" id="UP000064912"/>
    </source>
</evidence>
<dbReference type="SUPFAM" id="SSF55826">
    <property type="entry name" value="YbaK/ProRS associated domain"/>
    <property type="match status" value="1"/>
</dbReference>
<gene>
    <name evidence="6" type="ORF">NHU_01301</name>
</gene>
<evidence type="ECO:0000256" key="3">
    <source>
        <dbReference type="ARBA" id="ARBA00023239"/>
    </source>
</evidence>
<feature type="domain" description="YbaK/aminoacyl-tRNA synthetase-associated" evidence="5">
    <location>
        <begin position="36"/>
        <end position="144"/>
    </location>
</feature>
<evidence type="ECO:0000256" key="2">
    <source>
        <dbReference type="ARBA" id="ARBA00022917"/>
    </source>
</evidence>
<dbReference type="GO" id="GO:0002161">
    <property type="term" value="F:aminoacyl-tRNA deacylase activity"/>
    <property type="evidence" value="ECO:0007669"/>
    <property type="project" value="InterPro"/>
</dbReference>
<dbReference type="EMBL" id="AP014800">
    <property type="protein sequence ID" value="BAQ68460.1"/>
    <property type="molecule type" value="Genomic_DNA"/>
</dbReference>
<protein>
    <recommendedName>
        <fullName evidence="4">Cys-tRNA(Pro)/Cys-tRNA(Cys) deacylase</fullName>
        <ecNumber evidence="4">4.2.-.-</ecNumber>
    </recommendedName>
</protein>
<dbReference type="Pfam" id="PF04073">
    <property type="entry name" value="tRNA_edit"/>
    <property type="match status" value="1"/>
</dbReference>
<dbReference type="KEGG" id="rsu:NHU_01301"/>
<dbReference type="eggNOG" id="COG2606">
    <property type="taxonomic scope" value="Bacteria"/>
</dbReference>
<dbReference type="CDD" id="cd00002">
    <property type="entry name" value="YbaK_deacylase"/>
    <property type="match status" value="1"/>
</dbReference>
<evidence type="ECO:0000256" key="4">
    <source>
        <dbReference type="PIRNR" id="PIRNR006181"/>
    </source>
</evidence>
<proteinExistence type="inferred from homology"/>
<accession>A0A0D6B0Q2</accession>
<dbReference type="InterPro" id="IPR036754">
    <property type="entry name" value="YbaK/aa-tRNA-synt-asso_dom_sf"/>
</dbReference>
<dbReference type="PANTHER" id="PTHR30411">
    <property type="entry name" value="CYTOPLASMIC PROTEIN"/>
    <property type="match status" value="1"/>
</dbReference>
<dbReference type="Gene3D" id="3.90.960.10">
    <property type="entry name" value="YbaK/aminoacyl-tRNA synthetase-associated domain"/>
    <property type="match status" value="1"/>
</dbReference>
<dbReference type="GO" id="GO:0006412">
    <property type="term" value="P:translation"/>
    <property type="evidence" value="ECO:0007669"/>
    <property type="project" value="UniProtKB-KW"/>
</dbReference>
<evidence type="ECO:0000313" key="6">
    <source>
        <dbReference type="EMBL" id="BAQ68460.1"/>
    </source>
</evidence>
<dbReference type="PANTHER" id="PTHR30411:SF0">
    <property type="entry name" value="CYS-TRNA(PRO)_CYS-TRNA(CYS) DEACYLASE YBAK"/>
    <property type="match status" value="1"/>
</dbReference>
<dbReference type="Proteomes" id="UP000064912">
    <property type="component" value="Chromosome"/>
</dbReference>
<dbReference type="EC" id="4.2.-.-" evidence="4"/>
<dbReference type="InterPro" id="IPR007214">
    <property type="entry name" value="YbaK/aa-tRNA-synth-assoc-dom"/>
</dbReference>
<keyword evidence="2 4" id="KW-0648">Protein biosynthesis</keyword>
<name>A0A0D6B0Q2_RHOSU</name>
<evidence type="ECO:0000256" key="1">
    <source>
        <dbReference type="ARBA" id="ARBA00009798"/>
    </source>
</evidence>
<dbReference type="GO" id="GO:0016829">
    <property type="term" value="F:lyase activity"/>
    <property type="evidence" value="ECO:0007669"/>
    <property type="project" value="UniProtKB-KW"/>
</dbReference>
<dbReference type="PIRSF" id="PIRSF006181">
    <property type="entry name" value="EbsC_YbaK"/>
    <property type="match status" value="1"/>
</dbReference>
<sequence>MSTATPATQALKRAGVAFRPIEYDYVAGQDRIGLHAAEAIGAEPGRVLKTLMVEIDGKPACAVIPSDRTLSMKKVAAAFGAKSAQMMPPDKAERLSGFHTGGISPFGQKRRAPLAFEAGALNVPEIVLNGGRRGLMVALAPADALAVAGAQAADLCAERG</sequence>
<dbReference type="PATRIC" id="fig|35806.4.peg.1343"/>
<reference evidence="6 7" key="1">
    <citation type="submission" date="2015-02" db="EMBL/GenBank/DDBJ databases">
        <title>Genome sequene of Rhodovulum sulfidophilum DSM 2351.</title>
        <authorList>
            <person name="Nagao N."/>
        </authorList>
    </citation>
    <scope>NUCLEOTIDE SEQUENCE [LARGE SCALE GENOMIC DNA]</scope>
    <source>
        <strain evidence="6 7">DSM 2351</strain>
    </source>
</reference>
<dbReference type="InterPro" id="IPR004369">
    <property type="entry name" value="Prolyl-tRNA_editing_YbaK/EbsC"/>
</dbReference>